<reference evidence="2" key="3">
    <citation type="submission" date="2018-07" db="EMBL/GenBank/DDBJ databases">
        <authorList>
            <person name="Quirk P.G."/>
            <person name="Krulwich T.A."/>
        </authorList>
    </citation>
    <scope>NUCLEOTIDE SEQUENCE</scope>
    <source>
        <strain evidence="2">CCRI-19302</strain>
    </source>
</reference>
<organism evidence="2 3">
    <name type="scientific">Lachnotalea glycerini</name>
    <dbReference type="NCBI Taxonomy" id="1763509"/>
    <lineage>
        <taxon>Bacteria</taxon>
        <taxon>Bacillati</taxon>
        <taxon>Bacillota</taxon>
        <taxon>Clostridia</taxon>
        <taxon>Lachnospirales</taxon>
        <taxon>Lachnospiraceae</taxon>
        <taxon>Lachnotalea</taxon>
    </lineage>
</organism>
<dbReference type="OrthoDB" id="1912088at2"/>
<proteinExistence type="predicted"/>
<accession>A0A255IMA7</accession>
<dbReference type="RefSeq" id="WP_094376190.1">
    <property type="nucleotide sequence ID" value="NZ_NOKA02000021.1"/>
</dbReference>
<dbReference type="EMBL" id="NOKA02000021">
    <property type="protein sequence ID" value="RDY31120.1"/>
    <property type="molecule type" value="Genomic_DNA"/>
</dbReference>
<dbReference type="Proteomes" id="UP000216411">
    <property type="component" value="Unassembled WGS sequence"/>
</dbReference>
<name>A0A255IMA7_9FIRM</name>
<reference evidence="2 3" key="1">
    <citation type="journal article" date="2017" name="Genome Announc.">
        <title>Draft Genome Sequence of a Sporulating and Motile Strain of Lachnotalea glycerini Isolated from Water in Quebec City, Canada.</title>
        <authorList>
            <person name="Maheux A.F."/>
            <person name="Boudreau D.K."/>
            <person name="Berube E."/>
            <person name="Boissinot M."/>
            <person name="Raymond F."/>
            <person name="Brodeur S."/>
            <person name="Corbeil J."/>
            <person name="Isabel S."/>
            <person name="Omar R.F."/>
            <person name="Bergeron M.G."/>
        </authorList>
    </citation>
    <scope>NUCLEOTIDE SEQUENCE [LARGE SCALE GENOMIC DNA]</scope>
    <source>
        <strain evidence="2 3">CCRI-19302</strain>
    </source>
</reference>
<reference evidence="1 4" key="2">
    <citation type="submission" date="2018-05" db="EMBL/GenBank/DDBJ databases">
        <title>Genomic Encyclopedia of Type Strains, Phase IV (KMG-IV): sequencing the most valuable type-strain genomes for metagenomic binning, comparative biology and taxonomic classification.</title>
        <authorList>
            <person name="Goeker M."/>
        </authorList>
    </citation>
    <scope>NUCLEOTIDE SEQUENCE [LARGE SCALE GENOMIC DNA]</scope>
    <source>
        <strain evidence="1 4">DSM 28816</strain>
    </source>
</reference>
<gene>
    <name evidence="1" type="ORF">C8E03_11614</name>
    <name evidence="2" type="ORF">CG710_011055</name>
</gene>
<evidence type="ECO:0000313" key="1">
    <source>
        <dbReference type="EMBL" id="PXV85583.1"/>
    </source>
</evidence>
<comment type="caution">
    <text evidence="2">The sequence shown here is derived from an EMBL/GenBank/DDBJ whole genome shotgun (WGS) entry which is preliminary data.</text>
</comment>
<evidence type="ECO:0000313" key="3">
    <source>
        <dbReference type="Proteomes" id="UP000216411"/>
    </source>
</evidence>
<protein>
    <submittedName>
        <fullName evidence="2">Uncharacterized protein</fullName>
    </submittedName>
</protein>
<evidence type="ECO:0000313" key="2">
    <source>
        <dbReference type="EMBL" id="RDY31120.1"/>
    </source>
</evidence>
<keyword evidence="3" id="KW-1185">Reference proteome</keyword>
<dbReference type="EMBL" id="QICS01000016">
    <property type="protein sequence ID" value="PXV85583.1"/>
    <property type="molecule type" value="Genomic_DNA"/>
</dbReference>
<evidence type="ECO:0000313" key="4">
    <source>
        <dbReference type="Proteomes" id="UP000247523"/>
    </source>
</evidence>
<dbReference type="Proteomes" id="UP000247523">
    <property type="component" value="Unassembled WGS sequence"/>
</dbReference>
<sequence>MESNPWSNNEALKNIDVHKIMLLQELFKQSNGKKTNEMLPFLMAASKQANSKGLKFTKDEMQLIISVLQKDMTPAEQEKTSKILSILGL</sequence>
<dbReference type="AlphaFoldDB" id="A0A255IMA7"/>